<dbReference type="Proteomes" id="UP000014984">
    <property type="component" value="Chromosome"/>
</dbReference>
<dbReference type="RefSeq" id="WP_020834523.1">
    <property type="nucleotide sequence ID" value="NC_021846.1"/>
</dbReference>
<organism evidence="1 2">
    <name type="scientific">Spiroplasma taiwanense CT-1</name>
    <dbReference type="NCBI Taxonomy" id="1276220"/>
    <lineage>
        <taxon>Bacteria</taxon>
        <taxon>Bacillati</taxon>
        <taxon>Mycoplasmatota</taxon>
        <taxon>Mollicutes</taxon>
        <taxon>Entomoplasmatales</taxon>
        <taxon>Spiroplasmataceae</taxon>
        <taxon>Spiroplasma</taxon>
    </lineage>
</organism>
<evidence type="ECO:0000313" key="1">
    <source>
        <dbReference type="EMBL" id="AGR41384.1"/>
    </source>
</evidence>
<dbReference type="STRING" id="1276220.STAIW_v1c07960"/>
<evidence type="ECO:0000313" key="2">
    <source>
        <dbReference type="Proteomes" id="UP000014984"/>
    </source>
</evidence>
<reference evidence="1 2" key="1">
    <citation type="journal article" date="2013" name="Genome Biol. Evol.">
        <title>Comparison of metabolic capacities and inference of gene content evolution in mosquito-associated Spiroplasma diminutum and S. taiwanense.</title>
        <authorList>
            <person name="Lo W.S."/>
            <person name="Ku C."/>
            <person name="Chen L.L."/>
            <person name="Chang T.H."/>
            <person name="Kuo C.H."/>
        </authorList>
    </citation>
    <scope>NUCLEOTIDE SEQUENCE [LARGE SCALE GENOMIC DNA]</scope>
    <source>
        <strain evidence="1">CT-1</strain>
    </source>
</reference>
<dbReference type="PATRIC" id="fig|1276220.3.peg.813"/>
<name>S5LUD0_9MOLU</name>
<protein>
    <recommendedName>
        <fullName evidence="3">ROK family protein</fullName>
    </recommendedName>
</protein>
<evidence type="ECO:0008006" key="3">
    <source>
        <dbReference type="Google" id="ProtNLM"/>
    </source>
</evidence>
<sequence length="45" mass="5141">MKKLAVDIGGASIRIAIIEDKKIFSKETFETNPNDFDFNLKKLKL</sequence>
<gene>
    <name evidence="1" type="ORF">STAIW_v1c07960</name>
</gene>
<keyword evidence="2" id="KW-1185">Reference proteome</keyword>
<dbReference type="EMBL" id="CP005074">
    <property type="protein sequence ID" value="AGR41384.1"/>
    <property type="molecule type" value="Genomic_DNA"/>
</dbReference>
<dbReference type="AlphaFoldDB" id="S5LUD0"/>
<accession>S5LUD0</accession>
<dbReference type="HOGENOM" id="CLU_3205456_0_0_14"/>
<proteinExistence type="predicted"/>
<dbReference type="KEGG" id="stai:STAIW_v1c07960"/>